<dbReference type="InterPro" id="IPR000182">
    <property type="entry name" value="GNAT_dom"/>
</dbReference>
<accession>A0A433NAF8</accession>
<proteinExistence type="predicted"/>
<evidence type="ECO:0000259" key="1">
    <source>
        <dbReference type="PROSITE" id="PS51186"/>
    </source>
</evidence>
<dbReference type="GO" id="GO:0016747">
    <property type="term" value="F:acyltransferase activity, transferring groups other than amino-acyl groups"/>
    <property type="evidence" value="ECO:0007669"/>
    <property type="project" value="InterPro"/>
</dbReference>
<evidence type="ECO:0000313" key="3">
    <source>
        <dbReference type="Proteomes" id="UP000268857"/>
    </source>
</evidence>
<dbReference type="EMBL" id="RSCJ01000014">
    <property type="protein sequence ID" value="RUR78774.1"/>
    <property type="molecule type" value="Genomic_DNA"/>
</dbReference>
<dbReference type="Proteomes" id="UP000268857">
    <property type="component" value="Unassembled WGS sequence"/>
</dbReference>
<name>A0A433NAF8_CHLFR</name>
<dbReference type="InterPro" id="IPR016181">
    <property type="entry name" value="Acyl_CoA_acyltransferase"/>
</dbReference>
<dbReference type="Pfam" id="PF13527">
    <property type="entry name" value="Acetyltransf_9"/>
    <property type="match status" value="1"/>
</dbReference>
<evidence type="ECO:0000313" key="2">
    <source>
        <dbReference type="EMBL" id="RUR78774.1"/>
    </source>
</evidence>
<gene>
    <name evidence="2" type="ORF">PCC6912_35390</name>
</gene>
<dbReference type="STRING" id="211165.GCA_000317285_02216"/>
<dbReference type="PROSITE" id="PS51186">
    <property type="entry name" value="GNAT"/>
    <property type="match status" value="1"/>
</dbReference>
<comment type="caution">
    <text evidence="2">The sequence shown here is derived from an EMBL/GenBank/DDBJ whole genome shotgun (WGS) entry which is preliminary data.</text>
</comment>
<dbReference type="RefSeq" id="WP_235083184.1">
    <property type="nucleotide sequence ID" value="NZ_AJLN01000066.1"/>
</dbReference>
<sequence>MGTINQYRFRRSFSEDPTLSHNLFNLLEMIFPGIRDAATRIRKLGAAWEDASTPFIRFHNDLAVTHVGVLEIPMRLMGQDIVVGGIHAVCTHPEFRRRGYYREVMEEVLIYCDRHYQILVLTTAQPELYKPFGFRFIKEHIFTVTSKCDSKGGIDGFRLLNTSDRKDIKLLHRLLEIRQPVSNILGIVKEKAIFCFQEGNNPLYYFQDLDLVAVMEIEGNKLKLFDVVGTQICTLAAILKRIPQPIDEVEIYFCPECLDVDVQALPHLLDGDSFLMVRGAFPLDAEKFMIPRSARC</sequence>
<keyword evidence="3" id="KW-1185">Reference proteome</keyword>
<reference evidence="2 3" key="1">
    <citation type="journal article" date="2019" name="Genome Biol. Evol.">
        <title>Day and night: Metabolic profiles and evolutionary relationships of six axenic non-marine cyanobacteria.</title>
        <authorList>
            <person name="Will S.E."/>
            <person name="Henke P."/>
            <person name="Boedeker C."/>
            <person name="Huang S."/>
            <person name="Brinkmann H."/>
            <person name="Rohde M."/>
            <person name="Jarek M."/>
            <person name="Friedl T."/>
            <person name="Seufert S."/>
            <person name="Schumacher M."/>
            <person name="Overmann J."/>
            <person name="Neumann-Schaal M."/>
            <person name="Petersen J."/>
        </authorList>
    </citation>
    <scope>NUCLEOTIDE SEQUENCE [LARGE SCALE GENOMIC DNA]</scope>
    <source>
        <strain evidence="2 3">PCC 6912</strain>
    </source>
</reference>
<dbReference type="AlphaFoldDB" id="A0A433NAF8"/>
<dbReference type="Gene3D" id="3.40.630.30">
    <property type="match status" value="1"/>
</dbReference>
<organism evidence="2 3">
    <name type="scientific">Chlorogloeopsis fritschii PCC 6912</name>
    <dbReference type="NCBI Taxonomy" id="211165"/>
    <lineage>
        <taxon>Bacteria</taxon>
        <taxon>Bacillati</taxon>
        <taxon>Cyanobacteriota</taxon>
        <taxon>Cyanophyceae</taxon>
        <taxon>Nostocales</taxon>
        <taxon>Chlorogloeopsidaceae</taxon>
        <taxon>Chlorogloeopsis</taxon>
    </lineage>
</organism>
<feature type="domain" description="N-acetyltransferase" evidence="1">
    <location>
        <begin position="7"/>
        <end position="149"/>
    </location>
</feature>
<dbReference type="CDD" id="cd04301">
    <property type="entry name" value="NAT_SF"/>
    <property type="match status" value="1"/>
</dbReference>
<dbReference type="SUPFAM" id="SSF55729">
    <property type="entry name" value="Acyl-CoA N-acyltransferases (Nat)"/>
    <property type="match status" value="1"/>
</dbReference>
<protein>
    <recommendedName>
        <fullName evidence="1">N-acetyltransferase domain-containing protein</fullName>
    </recommendedName>
</protein>